<dbReference type="CDD" id="cd21037">
    <property type="entry name" value="MLKL_NTD"/>
    <property type="match status" value="1"/>
</dbReference>
<dbReference type="Gene3D" id="1.20.930.20">
    <property type="entry name" value="Adaptor protein Cbl, N-terminal domain"/>
    <property type="match status" value="1"/>
</dbReference>
<proteinExistence type="predicted"/>
<sequence length="890" mass="98096">MPRQPTAAETRLREVVSCLHPAIGLLEDLSDAFGTPFVPIISSTVNALIGVVQTAKSNKEDCTSLLEQVHQLIVAIVQLHVRSESTGGTLAPGILRDIGKFTETLQKLYTFVEGQQGGNIFKRIVHHRDLSGLLKDCQAALRYAFDAFKVEMNANLFKDISQVQRMTESAQKDLLDMIAAVSDGDESGKSSSTMLSTQNRPKIFHGREAEIEHIVKILVQGLARIPILGAGGIGKTSLSKAVLYHPDVIASYDNLVFVSCDSVTNSVDLAGLVGSYVGLKAGKDLTKQCTRCLLVLDNLESSWEPLESRSDVEEFLSLLTDLPHLALLVTLRGAERPGKVQWSRPFLLPLQPLPDEAAHQTFIDIADDFHDKNHVQQLLLLTDNMPLAVNLIAHLANDEGCPNVLARWKTERTSIFSTANGRDRLSNLDASIKLSLSSPRILAESGAKDLLGLLSILPDGLSNVELLQSELPIQNALKCKAILLQTALGYSENQRIKVFAPIREHMQHFHPVPLRMTRPVQTYFHSLLELYQKHRGMQQSVQTVQQIRSNAGNLNQILVLGLNVDNPDLAQTIRCTICLNSFRRLMGHSPTVLMDRIPELLPHLDDPGLAAEINVELIHLAEIYAQSIQDTSPEQSPYNHALSLLSAAEIEIIIGAAESEVRPKIALARELFSAQGNQIPVTQCHMVQADLELREGNEAVAEASFCRCLASSWIGNGEIRSYCLERLGDIRRWKKQSTNNWAVVYLADSQTSHNMLALHKALLFIADIFIHAGEDDTASALLVVALDGFTSMDVHRGRAECLLRLGQVSLGRKELPLAVQFWSQARPFFERASQTTKVMHIDSTIAQVEKEIPQHDEGNLAHLPFLVNASLTVCKLGNGALDTSEPEEFA</sequence>
<dbReference type="Gene3D" id="3.40.50.300">
    <property type="entry name" value="P-loop containing nucleotide triphosphate hydrolases"/>
    <property type="match status" value="1"/>
</dbReference>
<evidence type="ECO:0000313" key="1">
    <source>
        <dbReference type="EMBL" id="KAJ7032620.1"/>
    </source>
</evidence>
<protein>
    <recommendedName>
        <fullName evidence="3">NB-ARC domain-containing protein</fullName>
    </recommendedName>
</protein>
<reference evidence="1" key="1">
    <citation type="submission" date="2023-03" db="EMBL/GenBank/DDBJ databases">
        <title>Massive genome expansion in bonnet fungi (Mycena s.s.) driven by repeated elements and novel gene families across ecological guilds.</title>
        <authorList>
            <consortium name="Lawrence Berkeley National Laboratory"/>
            <person name="Harder C.B."/>
            <person name="Miyauchi S."/>
            <person name="Viragh M."/>
            <person name="Kuo A."/>
            <person name="Thoen E."/>
            <person name="Andreopoulos B."/>
            <person name="Lu D."/>
            <person name="Skrede I."/>
            <person name="Drula E."/>
            <person name="Henrissat B."/>
            <person name="Morin E."/>
            <person name="Kohler A."/>
            <person name="Barry K."/>
            <person name="LaButti K."/>
            <person name="Morin E."/>
            <person name="Salamov A."/>
            <person name="Lipzen A."/>
            <person name="Mereny Z."/>
            <person name="Hegedus B."/>
            <person name="Baldrian P."/>
            <person name="Stursova M."/>
            <person name="Weitz H."/>
            <person name="Taylor A."/>
            <person name="Grigoriev I.V."/>
            <person name="Nagy L.G."/>
            <person name="Martin F."/>
            <person name="Kauserud H."/>
        </authorList>
    </citation>
    <scope>NUCLEOTIDE SEQUENCE</scope>
    <source>
        <strain evidence="1">CBHHK200</strain>
    </source>
</reference>
<dbReference type="InterPro" id="IPR027417">
    <property type="entry name" value="P-loop_NTPase"/>
</dbReference>
<gene>
    <name evidence="1" type="ORF">C8F04DRAFT_1235227</name>
</gene>
<dbReference type="EMBL" id="JARJCM010000071">
    <property type="protein sequence ID" value="KAJ7032620.1"/>
    <property type="molecule type" value="Genomic_DNA"/>
</dbReference>
<name>A0AAD6SU20_9AGAR</name>
<dbReference type="PANTHER" id="PTHR47691:SF3">
    <property type="entry name" value="HTH-TYPE TRANSCRIPTIONAL REGULATOR RV0890C-RELATED"/>
    <property type="match status" value="1"/>
</dbReference>
<dbReference type="GO" id="GO:0007166">
    <property type="term" value="P:cell surface receptor signaling pathway"/>
    <property type="evidence" value="ECO:0007669"/>
    <property type="project" value="InterPro"/>
</dbReference>
<dbReference type="AlphaFoldDB" id="A0AAD6SU20"/>
<evidence type="ECO:0000313" key="2">
    <source>
        <dbReference type="Proteomes" id="UP001218188"/>
    </source>
</evidence>
<comment type="caution">
    <text evidence="1">The sequence shown here is derived from an EMBL/GenBank/DDBJ whole genome shotgun (WGS) entry which is preliminary data.</text>
</comment>
<dbReference type="InterPro" id="IPR059179">
    <property type="entry name" value="MLKL-like_MCAfunc"/>
</dbReference>
<dbReference type="SUPFAM" id="SSF52540">
    <property type="entry name" value="P-loop containing nucleoside triphosphate hydrolases"/>
    <property type="match status" value="1"/>
</dbReference>
<dbReference type="PANTHER" id="PTHR47691">
    <property type="entry name" value="REGULATOR-RELATED"/>
    <property type="match status" value="1"/>
</dbReference>
<dbReference type="InterPro" id="IPR036537">
    <property type="entry name" value="Adaptor_Cbl_N_dom_sf"/>
</dbReference>
<accession>A0AAD6SU20</accession>
<organism evidence="1 2">
    <name type="scientific">Mycena alexandri</name>
    <dbReference type="NCBI Taxonomy" id="1745969"/>
    <lineage>
        <taxon>Eukaryota</taxon>
        <taxon>Fungi</taxon>
        <taxon>Dikarya</taxon>
        <taxon>Basidiomycota</taxon>
        <taxon>Agaricomycotina</taxon>
        <taxon>Agaricomycetes</taxon>
        <taxon>Agaricomycetidae</taxon>
        <taxon>Agaricales</taxon>
        <taxon>Marasmiineae</taxon>
        <taxon>Mycenaceae</taxon>
        <taxon>Mycena</taxon>
    </lineage>
</organism>
<dbReference type="Proteomes" id="UP001218188">
    <property type="component" value="Unassembled WGS sequence"/>
</dbReference>
<evidence type="ECO:0008006" key="3">
    <source>
        <dbReference type="Google" id="ProtNLM"/>
    </source>
</evidence>
<keyword evidence="2" id="KW-1185">Reference proteome</keyword>